<name>A0A3A1UBI0_9MICO</name>
<feature type="compositionally biased region" description="Low complexity" evidence="1">
    <location>
        <begin position="30"/>
        <end position="42"/>
    </location>
</feature>
<keyword evidence="2" id="KW-0238">DNA-binding</keyword>
<dbReference type="PANTHER" id="PTHR38479:SF2">
    <property type="entry name" value="WINGED HELIX DNA-BINDING DOMAIN-CONTAINING PROTEIN"/>
    <property type="match status" value="1"/>
</dbReference>
<dbReference type="AlphaFoldDB" id="A0A3A1UBI0"/>
<protein>
    <submittedName>
        <fullName evidence="2">Winged helix DNA-binding domain-containing protein</fullName>
    </submittedName>
</protein>
<feature type="compositionally biased region" description="Basic residues" evidence="1">
    <location>
        <begin position="1"/>
        <end position="10"/>
    </location>
</feature>
<feature type="region of interest" description="Disordered" evidence="1">
    <location>
        <begin position="1"/>
        <end position="91"/>
    </location>
</feature>
<evidence type="ECO:0000313" key="2">
    <source>
        <dbReference type="EMBL" id="RIX30656.1"/>
    </source>
</evidence>
<accession>A0A3A1UBI0</accession>
<dbReference type="InterPro" id="IPR009351">
    <property type="entry name" value="AlkZ-like"/>
</dbReference>
<gene>
    <name evidence="2" type="ORF">D1781_04375</name>
</gene>
<dbReference type="GO" id="GO:0003677">
    <property type="term" value="F:DNA binding"/>
    <property type="evidence" value="ECO:0007669"/>
    <property type="project" value="UniProtKB-KW"/>
</dbReference>
<dbReference type="Proteomes" id="UP000265742">
    <property type="component" value="Unassembled WGS sequence"/>
</dbReference>
<keyword evidence="3" id="KW-1185">Reference proteome</keyword>
<sequence>MTGRRSRRTASRAAPCSSSRSPHRTRRPRPTCSRACGTTWATRRTRASRRASSTTGRSAAPPPRSRSRGTGSPSGCAGSPRTGSTSTAACSTAGPCCSTDPAVPDVLPARCAAQLLSGPPAATAEDAVRRVLAVQGQDPRGFRLAVRARTVPAVTAADVDAGLTERRSLVVSWLNRGTLHLVAADDFWWLHDLTTPQLATESRRRLQQEGVTPPLAERGVATVLEQVAAGPRTRDELRAALDAAGVPTAGQALVHVLLAATLAHRLIRGPVQGGEHTMVLAEDWLGPAPEPLDRPVALARLARRYLAAHGPATERDLAMWAKLPLRDVRAGLAAIADETVVDGDGLVDLADRAPAEAPPPRLLGNFDPVLHGWVSREPVLGAHDADVVAGGVFRSCALVEGRAAGVWRIAGGRVRIAPFAPLPRGPEAALLADAGAVLAFLGLPGKEPVLEPSTG</sequence>
<dbReference type="Pfam" id="PF06224">
    <property type="entry name" value="AlkZ-like"/>
    <property type="match status" value="1"/>
</dbReference>
<feature type="compositionally biased region" description="Low complexity" evidence="1">
    <location>
        <begin position="50"/>
        <end position="59"/>
    </location>
</feature>
<feature type="compositionally biased region" description="Low complexity" evidence="1">
    <location>
        <begin position="82"/>
        <end position="91"/>
    </location>
</feature>
<organism evidence="2 3">
    <name type="scientific">Amnibacterium setariae</name>
    <dbReference type="NCBI Taxonomy" id="2306585"/>
    <lineage>
        <taxon>Bacteria</taxon>
        <taxon>Bacillati</taxon>
        <taxon>Actinomycetota</taxon>
        <taxon>Actinomycetes</taxon>
        <taxon>Micrococcales</taxon>
        <taxon>Microbacteriaceae</taxon>
        <taxon>Amnibacterium</taxon>
    </lineage>
</organism>
<proteinExistence type="predicted"/>
<feature type="compositionally biased region" description="Low complexity" evidence="1">
    <location>
        <begin position="11"/>
        <end position="20"/>
    </location>
</feature>
<evidence type="ECO:0000313" key="3">
    <source>
        <dbReference type="Proteomes" id="UP000265742"/>
    </source>
</evidence>
<dbReference type="EMBL" id="QXTG01000001">
    <property type="protein sequence ID" value="RIX30656.1"/>
    <property type="molecule type" value="Genomic_DNA"/>
</dbReference>
<comment type="caution">
    <text evidence="2">The sequence shown here is derived from an EMBL/GenBank/DDBJ whole genome shotgun (WGS) entry which is preliminary data.</text>
</comment>
<reference evidence="3" key="1">
    <citation type="submission" date="2018-09" db="EMBL/GenBank/DDBJ databases">
        <authorList>
            <person name="Kim I."/>
        </authorList>
    </citation>
    <scope>NUCLEOTIDE SEQUENCE [LARGE SCALE GENOMIC DNA]</scope>
    <source>
        <strain evidence="3">DD4a</strain>
    </source>
</reference>
<dbReference type="PANTHER" id="PTHR38479">
    <property type="entry name" value="LMO0824 PROTEIN"/>
    <property type="match status" value="1"/>
</dbReference>
<evidence type="ECO:0000256" key="1">
    <source>
        <dbReference type="SAM" id="MobiDB-lite"/>
    </source>
</evidence>